<comment type="caution">
    <text evidence="1">The sequence shown here is derived from an EMBL/GenBank/DDBJ whole genome shotgun (WGS) entry which is preliminary data.</text>
</comment>
<reference evidence="1" key="1">
    <citation type="journal article" date="2014" name="Front. Microbiol.">
        <title>High frequency of phylogenetically diverse reductive dehalogenase-homologous genes in deep subseafloor sedimentary metagenomes.</title>
        <authorList>
            <person name="Kawai M."/>
            <person name="Futagami T."/>
            <person name="Toyoda A."/>
            <person name="Takaki Y."/>
            <person name="Nishi S."/>
            <person name="Hori S."/>
            <person name="Arai W."/>
            <person name="Tsubouchi T."/>
            <person name="Morono Y."/>
            <person name="Uchiyama I."/>
            <person name="Ito T."/>
            <person name="Fujiyama A."/>
            <person name="Inagaki F."/>
            <person name="Takami H."/>
        </authorList>
    </citation>
    <scope>NUCLEOTIDE SEQUENCE</scope>
    <source>
        <strain evidence="1">Expedition CK06-06</strain>
    </source>
</reference>
<evidence type="ECO:0000313" key="1">
    <source>
        <dbReference type="EMBL" id="GAI77361.1"/>
    </source>
</evidence>
<protein>
    <submittedName>
        <fullName evidence="1">Uncharacterized protein</fullName>
    </submittedName>
</protein>
<name>X1SDZ2_9ZZZZ</name>
<accession>X1SDZ2</accession>
<dbReference type="EMBL" id="BARW01005269">
    <property type="protein sequence ID" value="GAI77361.1"/>
    <property type="molecule type" value="Genomic_DNA"/>
</dbReference>
<proteinExistence type="predicted"/>
<sequence>MGPLYSSGEEILMRYYEVKTKVLNLKIIIANKIVKEYLELQEKEKAVYLERRF</sequence>
<dbReference type="AlphaFoldDB" id="X1SDZ2"/>
<dbReference type="SUPFAM" id="SSF64288">
    <property type="entry name" value="Chorismate lyase-like"/>
    <property type="match status" value="1"/>
</dbReference>
<organism evidence="1">
    <name type="scientific">marine sediment metagenome</name>
    <dbReference type="NCBI Taxonomy" id="412755"/>
    <lineage>
        <taxon>unclassified sequences</taxon>
        <taxon>metagenomes</taxon>
        <taxon>ecological metagenomes</taxon>
    </lineage>
</organism>
<dbReference type="InterPro" id="IPR028978">
    <property type="entry name" value="Chorismate_lyase_/UTRA_dom_sf"/>
</dbReference>
<gene>
    <name evidence="1" type="ORF">S12H4_11621</name>
</gene>